<accession>A0ABQ3EDP2</accession>
<dbReference type="EMBL" id="BMXE01000004">
    <property type="protein sequence ID" value="GHB34756.1"/>
    <property type="molecule type" value="Genomic_DNA"/>
</dbReference>
<feature type="compositionally biased region" description="Low complexity" evidence="1">
    <location>
        <begin position="760"/>
        <end position="779"/>
    </location>
</feature>
<sequence>MRASYLRENTAAMTNRSKYPGPGEVSARQAAGDEPQQWAGDQDPLVELAKIVGESTAQYRPDSRVESQVSDRPLFPVSEERGASAEQGSQDQSPVANDYSVGAVEAQEPASTQDSFAALDAVFAAPKPSASPEFVDPFADLSAAARPADALGDSVDYVSDLPPVPKAKAVPEAKLLPDSTSVGQAISGSEVSEEPEMDDILSRDLEESLVASLNQSQVEREPNSRPRAVSRATPTLDAVGVRDVRPEQTLRERLERRGDEAPRPVETSRAAEPAPAPAPAQSAATNEPKALNELSQSDYDSWRAERAAERATAAAASAKPVPPVPPVHAPEPKIEEPAIAPQLRGSLDDIAPVKPATPVKPEIAAAPAVAAAAVTSPVIEPVAFEPDMAAFALDTGAELAAERATAPEVSAEETVIPAKHLEDALLAEFSLDDDLHAPVAAEAAAPHVERDIASELEASVDDIFADEIAQEPVSAPGPELEANLAAELNEIERMSADFEQAAEENDPFVNDGEDAWQLDESVANDPSLDEMSWPAAAEKLAQTEAAHQEALNAAKKQGADVTPPPGGYDLDAVAQAMRKADPSLDGGVLPQAVPRVSAEPPVEEEVTGRSGLRKGLMAAASIVAIAVVGGAGFFMFDFGGTASDATPPPIIRADTSPMKETPSPSEQPTTDTAKVFSPQEAAQPVSGEKMVQREDAAVTPLPPAADETDTVRSNAFDINPTKKVRTVIVRPDGTIVQNNSTGSGTVSSSRPRVVTSATVRNSNPQTTGSTTPAVVTTPSNQWSPLPDETLNTTRQVTTASVTRETQNAFATAPTTTSSQNTRNALLGVSVVPQSKPSVPASVSPGSSVRSNTLAPLQSQAPARTSSAPLNLTGNQGARTAAVSSQPVASTPTPGQGVLGEIPSGTYIVQVASVRTVEDARGQIRSYNRRYPNLMALVTPVITRADLGDKGVFYRIQVPFDGPTSANTFCGEFKTAGGDCYVRRN</sequence>
<organism evidence="3 4">
    <name type="scientific">Pseudovibrio japonicus</name>
    <dbReference type="NCBI Taxonomy" id="366534"/>
    <lineage>
        <taxon>Bacteria</taxon>
        <taxon>Pseudomonadati</taxon>
        <taxon>Pseudomonadota</taxon>
        <taxon>Alphaproteobacteria</taxon>
        <taxon>Hyphomicrobiales</taxon>
        <taxon>Stappiaceae</taxon>
        <taxon>Pseudovibrio</taxon>
    </lineage>
</organism>
<feature type="region of interest" description="Disordered" evidence="1">
    <location>
        <begin position="176"/>
        <end position="332"/>
    </location>
</feature>
<feature type="compositionally biased region" description="Low complexity" evidence="1">
    <location>
        <begin position="834"/>
        <end position="850"/>
    </location>
</feature>
<dbReference type="Pfam" id="PF05036">
    <property type="entry name" value="SPOR"/>
    <property type="match status" value="1"/>
</dbReference>
<evidence type="ECO:0000259" key="2">
    <source>
        <dbReference type="PROSITE" id="PS51724"/>
    </source>
</evidence>
<evidence type="ECO:0000313" key="3">
    <source>
        <dbReference type="EMBL" id="GHB34756.1"/>
    </source>
</evidence>
<dbReference type="InterPro" id="IPR007730">
    <property type="entry name" value="SPOR-like_dom"/>
</dbReference>
<name>A0ABQ3EDP2_9HYPH</name>
<dbReference type="PROSITE" id="PS51724">
    <property type="entry name" value="SPOR"/>
    <property type="match status" value="1"/>
</dbReference>
<comment type="caution">
    <text evidence="3">The sequence shown here is derived from an EMBL/GenBank/DDBJ whole genome shotgun (WGS) entry which is preliminary data.</text>
</comment>
<feature type="compositionally biased region" description="Basic and acidic residues" evidence="1">
    <location>
        <begin position="240"/>
        <end position="263"/>
    </location>
</feature>
<feature type="region of interest" description="Disordered" evidence="1">
    <location>
        <begin position="760"/>
        <end position="787"/>
    </location>
</feature>
<feature type="region of interest" description="Disordered" evidence="1">
    <location>
        <begin position="545"/>
        <end position="565"/>
    </location>
</feature>
<dbReference type="Proteomes" id="UP000637980">
    <property type="component" value="Unassembled WGS sequence"/>
</dbReference>
<feature type="compositionally biased region" description="Basic and acidic residues" evidence="1">
    <location>
        <begin position="300"/>
        <end position="309"/>
    </location>
</feature>
<feature type="region of interest" description="Disordered" evidence="1">
    <location>
        <begin position="1"/>
        <end position="112"/>
    </location>
</feature>
<feature type="region of interest" description="Disordered" evidence="1">
    <location>
        <begin position="654"/>
        <end position="695"/>
    </location>
</feature>
<feature type="compositionally biased region" description="Polar residues" evidence="1">
    <location>
        <begin position="178"/>
        <end position="190"/>
    </location>
</feature>
<feature type="domain" description="SPOR" evidence="2">
    <location>
        <begin position="900"/>
        <end position="984"/>
    </location>
</feature>
<keyword evidence="4" id="KW-1185">Reference proteome</keyword>
<gene>
    <name evidence="3" type="ORF">GCM10007094_25200</name>
</gene>
<feature type="compositionally biased region" description="Polar residues" evidence="1">
    <location>
        <begin position="851"/>
        <end position="893"/>
    </location>
</feature>
<feature type="region of interest" description="Disordered" evidence="1">
    <location>
        <begin position="834"/>
        <end position="896"/>
    </location>
</feature>
<proteinExistence type="predicted"/>
<feature type="compositionally biased region" description="Polar residues" evidence="1">
    <location>
        <begin position="86"/>
        <end position="95"/>
    </location>
</feature>
<feature type="compositionally biased region" description="Polar residues" evidence="1">
    <location>
        <begin position="662"/>
        <end position="672"/>
    </location>
</feature>
<protein>
    <recommendedName>
        <fullName evidence="2">SPOR domain-containing protein</fullName>
    </recommendedName>
</protein>
<evidence type="ECO:0000313" key="4">
    <source>
        <dbReference type="Proteomes" id="UP000637980"/>
    </source>
</evidence>
<reference evidence="4" key="1">
    <citation type="journal article" date="2019" name="Int. J. Syst. Evol. Microbiol.">
        <title>The Global Catalogue of Microorganisms (GCM) 10K type strain sequencing project: providing services to taxonomists for standard genome sequencing and annotation.</title>
        <authorList>
            <consortium name="The Broad Institute Genomics Platform"/>
            <consortium name="The Broad Institute Genome Sequencing Center for Infectious Disease"/>
            <person name="Wu L."/>
            <person name="Ma J."/>
        </authorList>
    </citation>
    <scope>NUCLEOTIDE SEQUENCE [LARGE SCALE GENOMIC DNA]</scope>
    <source>
        <strain evidence="4">KCTC 12861</strain>
    </source>
</reference>
<feature type="compositionally biased region" description="Pro residues" evidence="1">
    <location>
        <begin position="320"/>
        <end position="329"/>
    </location>
</feature>
<feature type="compositionally biased region" description="Low complexity" evidence="1">
    <location>
        <begin position="310"/>
        <end position="319"/>
    </location>
</feature>
<evidence type="ECO:0000256" key="1">
    <source>
        <dbReference type="SAM" id="MobiDB-lite"/>
    </source>
</evidence>